<protein>
    <submittedName>
        <fullName evidence="2">Uncharacterized protein</fullName>
    </submittedName>
</protein>
<feature type="signal peptide" evidence="1">
    <location>
        <begin position="1"/>
        <end position="32"/>
    </location>
</feature>
<evidence type="ECO:0000313" key="2">
    <source>
        <dbReference type="EMBL" id="USD22911.1"/>
    </source>
</evidence>
<sequence>MFQRTNKKTKIKVFSALPFFLLTLSTSSIALAQSATLKQCQSWSNKIEHYQEKRKKGGSGKKMDEWKGKIRKYRDKFRKNKCSRYGRRLG</sequence>
<gene>
    <name evidence="2" type="ORF">MJO52_07155</name>
</gene>
<dbReference type="RefSeq" id="WP_252085264.1">
    <property type="nucleotide sequence ID" value="NZ_CP092418.1"/>
</dbReference>
<keyword evidence="1" id="KW-0732">Signal</keyword>
<proteinExistence type="predicted"/>
<dbReference type="Proteomes" id="UP001055658">
    <property type="component" value="Chromosome"/>
</dbReference>
<evidence type="ECO:0000313" key="3">
    <source>
        <dbReference type="Proteomes" id="UP001055658"/>
    </source>
</evidence>
<reference evidence="2" key="1">
    <citation type="submission" date="2022-02" db="EMBL/GenBank/DDBJ databases">
        <title>Coral-associated bacteria.</title>
        <authorList>
            <person name="Tang K."/>
            <person name="Wang X."/>
        </authorList>
    </citation>
    <scope>NUCLEOTIDE SEQUENCE</scope>
    <source>
        <strain evidence="2">SCSIO 43006</strain>
    </source>
</reference>
<organism evidence="2 3">
    <name type="scientific">Microbulbifer variabilis</name>
    <dbReference type="NCBI Taxonomy" id="266805"/>
    <lineage>
        <taxon>Bacteria</taxon>
        <taxon>Pseudomonadati</taxon>
        <taxon>Pseudomonadota</taxon>
        <taxon>Gammaproteobacteria</taxon>
        <taxon>Cellvibrionales</taxon>
        <taxon>Microbulbiferaceae</taxon>
        <taxon>Microbulbifer</taxon>
    </lineage>
</organism>
<accession>A0ABY4VHP0</accession>
<dbReference type="EMBL" id="CP092418">
    <property type="protein sequence ID" value="USD22911.1"/>
    <property type="molecule type" value="Genomic_DNA"/>
</dbReference>
<evidence type="ECO:0000256" key="1">
    <source>
        <dbReference type="SAM" id="SignalP"/>
    </source>
</evidence>
<keyword evidence="3" id="KW-1185">Reference proteome</keyword>
<name>A0ABY4VHP0_9GAMM</name>
<feature type="chain" id="PRO_5045306787" evidence="1">
    <location>
        <begin position="33"/>
        <end position="90"/>
    </location>
</feature>